<evidence type="ECO:0000256" key="1">
    <source>
        <dbReference type="ARBA" id="ARBA00002254"/>
    </source>
</evidence>
<evidence type="ECO:0000256" key="2">
    <source>
        <dbReference type="ARBA" id="ARBA00004162"/>
    </source>
</evidence>
<evidence type="ECO:0000313" key="13">
    <source>
        <dbReference type="Proteomes" id="UP000273643"/>
    </source>
</evidence>
<evidence type="ECO:0000256" key="4">
    <source>
        <dbReference type="ARBA" id="ARBA00022475"/>
    </source>
</evidence>
<organism evidence="12 13">
    <name type="scientific">Marinimicrobium koreense</name>
    <dbReference type="NCBI Taxonomy" id="306545"/>
    <lineage>
        <taxon>Bacteria</taxon>
        <taxon>Pseudomonadati</taxon>
        <taxon>Pseudomonadota</taxon>
        <taxon>Gammaproteobacteria</taxon>
        <taxon>Cellvibrionales</taxon>
        <taxon>Cellvibrionaceae</taxon>
        <taxon>Marinimicrobium</taxon>
    </lineage>
</organism>
<keyword evidence="12" id="KW-0282">Flagellum</keyword>
<keyword evidence="13" id="KW-1185">Reference proteome</keyword>
<keyword evidence="6 10" id="KW-0812">Transmembrane</keyword>
<evidence type="ECO:0000256" key="9">
    <source>
        <dbReference type="ARBA" id="ARBA00023136"/>
    </source>
</evidence>
<feature type="compositionally biased region" description="Acidic residues" evidence="11">
    <location>
        <begin position="1"/>
        <end position="16"/>
    </location>
</feature>
<comment type="function">
    <text evidence="1 10">Controls the rotational direction of flagella during chemotaxis.</text>
</comment>
<keyword evidence="12" id="KW-0969">Cilium</keyword>
<comment type="caution">
    <text evidence="12">The sequence shown here is derived from an EMBL/GenBank/DDBJ whole genome shotgun (WGS) entry which is preliminary data.</text>
</comment>
<evidence type="ECO:0000256" key="6">
    <source>
        <dbReference type="ARBA" id="ARBA00022692"/>
    </source>
</evidence>
<dbReference type="GO" id="GO:0009425">
    <property type="term" value="C:bacterial-type flagellum basal body"/>
    <property type="evidence" value="ECO:0007669"/>
    <property type="project" value="InterPro"/>
</dbReference>
<keyword evidence="8 10" id="KW-1133">Transmembrane helix</keyword>
<keyword evidence="7 10" id="KW-0283">Flagellar rotation</keyword>
<gene>
    <name evidence="12" type="ORF">EDC38_0542</name>
</gene>
<keyword evidence="9 10" id="KW-0472">Membrane</keyword>
<dbReference type="Pfam" id="PF03748">
    <property type="entry name" value="FliL"/>
    <property type="match status" value="1"/>
</dbReference>
<dbReference type="GO" id="GO:0006935">
    <property type="term" value="P:chemotaxis"/>
    <property type="evidence" value="ECO:0007669"/>
    <property type="project" value="UniProtKB-KW"/>
</dbReference>
<dbReference type="RefSeq" id="WP_123637216.1">
    <property type="nucleotide sequence ID" value="NZ_RJUK01000001.1"/>
</dbReference>
<comment type="similarity">
    <text evidence="3 10">Belongs to the FliL family.</text>
</comment>
<keyword evidence="4" id="KW-1003">Cell membrane</keyword>
<dbReference type="PANTHER" id="PTHR35091:SF2">
    <property type="entry name" value="FLAGELLAR PROTEIN FLIL"/>
    <property type="match status" value="1"/>
</dbReference>
<dbReference type="PANTHER" id="PTHR35091">
    <property type="entry name" value="FLAGELLAR PROTEIN FLIL"/>
    <property type="match status" value="1"/>
</dbReference>
<protein>
    <recommendedName>
        <fullName evidence="10">Flagellar protein FliL</fullName>
    </recommendedName>
</protein>
<evidence type="ECO:0000256" key="8">
    <source>
        <dbReference type="ARBA" id="ARBA00022989"/>
    </source>
</evidence>
<keyword evidence="12" id="KW-0966">Cell projection</keyword>
<accession>A0A3N1NX14</accession>
<dbReference type="OrthoDB" id="5616092at2"/>
<evidence type="ECO:0000256" key="10">
    <source>
        <dbReference type="RuleBase" id="RU364125"/>
    </source>
</evidence>
<evidence type="ECO:0000256" key="3">
    <source>
        <dbReference type="ARBA" id="ARBA00008281"/>
    </source>
</evidence>
<evidence type="ECO:0000256" key="11">
    <source>
        <dbReference type="SAM" id="MobiDB-lite"/>
    </source>
</evidence>
<feature type="transmembrane region" description="Helical" evidence="10">
    <location>
        <begin position="30"/>
        <end position="53"/>
    </location>
</feature>
<name>A0A3N1NX14_9GAMM</name>
<evidence type="ECO:0000313" key="12">
    <source>
        <dbReference type="EMBL" id="ROQ19951.1"/>
    </source>
</evidence>
<keyword evidence="10" id="KW-0997">Cell inner membrane</keyword>
<dbReference type="GO" id="GO:0071978">
    <property type="term" value="P:bacterial-type flagellum-dependent swarming motility"/>
    <property type="evidence" value="ECO:0007669"/>
    <property type="project" value="TreeGrafter"/>
</dbReference>
<comment type="subcellular location">
    <subcellularLocation>
        <location evidence="10">Cell inner membrane</location>
    </subcellularLocation>
    <subcellularLocation>
        <location evidence="2">Cell membrane</location>
        <topology evidence="2">Single-pass membrane protein</topology>
    </subcellularLocation>
</comment>
<reference evidence="12 13" key="1">
    <citation type="submission" date="2018-11" db="EMBL/GenBank/DDBJ databases">
        <title>Genomic Encyclopedia of Type Strains, Phase IV (KMG-IV): sequencing the most valuable type-strain genomes for metagenomic binning, comparative biology and taxonomic classification.</title>
        <authorList>
            <person name="Goeker M."/>
        </authorList>
    </citation>
    <scope>NUCLEOTIDE SEQUENCE [LARGE SCALE GENOMIC DNA]</scope>
    <source>
        <strain evidence="12 13">DSM 16974</strain>
    </source>
</reference>
<evidence type="ECO:0000256" key="5">
    <source>
        <dbReference type="ARBA" id="ARBA00022500"/>
    </source>
</evidence>
<proteinExistence type="inferred from homology"/>
<dbReference type="EMBL" id="RJUK01000001">
    <property type="protein sequence ID" value="ROQ19951.1"/>
    <property type="molecule type" value="Genomic_DNA"/>
</dbReference>
<evidence type="ECO:0000256" key="7">
    <source>
        <dbReference type="ARBA" id="ARBA00022779"/>
    </source>
</evidence>
<dbReference type="Proteomes" id="UP000273643">
    <property type="component" value="Unassembled WGS sequence"/>
</dbReference>
<keyword evidence="5 10" id="KW-0145">Chemotaxis</keyword>
<sequence>MAEEDDERELTEEEQAEIDRKTQRNQKIKLAVLALLLVVLSVGVTLGLLHFLAPDEPAPEGETAEAEPVEPLEPARQQAIYFPLKEKFVINYNVRGRQRFLQTEVNLMLRDNEVVKVLEQHLPRVRNDLIMLFSGQEFEDLQTPEGRELLRQDALRRVQAILEQEMGQPGVEQVLFTSFVMQ</sequence>
<dbReference type="AlphaFoldDB" id="A0A3N1NX14"/>
<dbReference type="GO" id="GO:0005886">
    <property type="term" value="C:plasma membrane"/>
    <property type="evidence" value="ECO:0007669"/>
    <property type="project" value="UniProtKB-SubCell"/>
</dbReference>
<feature type="region of interest" description="Disordered" evidence="11">
    <location>
        <begin position="1"/>
        <end position="21"/>
    </location>
</feature>
<dbReference type="InterPro" id="IPR005503">
    <property type="entry name" value="FliL"/>
</dbReference>